<reference evidence="3" key="1">
    <citation type="submission" date="2019-05" db="EMBL/GenBank/DDBJ databases">
        <title>Flavobacterium profundi sp. nov., isolated from a deep-sea seamount.</title>
        <authorList>
            <person name="Zhang D.-C."/>
        </authorList>
    </citation>
    <scope>NUCLEOTIDE SEQUENCE [LARGE SCALE GENOMIC DNA]</scope>
    <source>
        <strain evidence="3">EC11</strain>
    </source>
</reference>
<proteinExistence type="predicted"/>
<evidence type="ECO:0000313" key="3">
    <source>
        <dbReference type="Proteomes" id="UP000817854"/>
    </source>
</evidence>
<keyword evidence="3" id="KW-1185">Reference proteome</keyword>
<dbReference type="EMBL" id="VEVQ02000005">
    <property type="protein sequence ID" value="NHN26004.1"/>
    <property type="molecule type" value="Genomic_DNA"/>
</dbReference>
<gene>
    <name evidence="2" type="ORF">FIA58_009990</name>
</gene>
<dbReference type="SMART" id="SM01034">
    <property type="entry name" value="BLUF"/>
    <property type="match status" value="1"/>
</dbReference>
<evidence type="ECO:0000259" key="1">
    <source>
        <dbReference type="PROSITE" id="PS50925"/>
    </source>
</evidence>
<dbReference type="SUPFAM" id="SSF54975">
    <property type="entry name" value="Acylphosphatase/BLUF domain-like"/>
    <property type="match status" value="1"/>
</dbReference>
<evidence type="ECO:0000313" key="2">
    <source>
        <dbReference type="EMBL" id="NHN26004.1"/>
    </source>
</evidence>
<comment type="caution">
    <text evidence="2">The sequence shown here is derived from an EMBL/GenBank/DDBJ whole genome shotgun (WGS) entry which is preliminary data.</text>
</comment>
<sequence length="142" mass="16744">MEIYQLTYKSKATSRIALDDLNVILERSNLNNSKSNITGCLVFYNDFFIQILEGSKEDVLQIYDKICADDRHHSIELLWQNTAEKRFFVDWNMGFYTPEQESEILFVNNYKLLSNFADKSMGSLMRFWISVEKILESKKLSF</sequence>
<organism evidence="2 3">
    <name type="scientific">Flavobacterium jejuense</name>
    <dbReference type="NCBI Taxonomy" id="1544455"/>
    <lineage>
        <taxon>Bacteria</taxon>
        <taxon>Pseudomonadati</taxon>
        <taxon>Bacteroidota</taxon>
        <taxon>Flavobacteriia</taxon>
        <taxon>Flavobacteriales</taxon>
        <taxon>Flavobacteriaceae</taxon>
        <taxon>Flavobacterium</taxon>
    </lineage>
</organism>
<accession>A0ABX0IW15</accession>
<dbReference type="RefSeq" id="WP_140962335.1">
    <property type="nucleotide sequence ID" value="NZ_VEVQ02000005.1"/>
</dbReference>
<feature type="domain" description="BLUF" evidence="1">
    <location>
        <begin position="3"/>
        <end position="94"/>
    </location>
</feature>
<dbReference type="Pfam" id="PF04940">
    <property type="entry name" value="BLUF"/>
    <property type="match status" value="1"/>
</dbReference>
<reference evidence="2 3" key="2">
    <citation type="submission" date="2019-05" db="EMBL/GenBank/DDBJ databases">
        <authorList>
            <person name="Lianzixin W."/>
        </authorList>
    </citation>
    <scope>NUCLEOTIDE SEQUENCE [LARGE SCALE GENOMIC DNA]</scope>
    <source>
        <strain evidence="2 3">EC11</strain>
    </source>
</reference>
<dbReference type="Proteomes" id="UP000817854">
    <property type="component" value="Unassembled WGS sequence"/>
</dbReference>
<reference evidence="2 3" key="3">
    <citation type="submission" date="2020-02" db="EMBL/GenBank/DDBJ databases">
        <title>Flavobacterium profundi sp. nov., isolated from a deep-sea seamount.</title>
        <authorList>
            <person name="Zhang D.-C."/>
        </authorList>
    </citation>
    <scope>NUCLEOTIDE SEQUENCE [LARGE SCALE GENOMIC DNA]</scope>
    <source>
        <strain evidence="2 3">EC11</strain>
    </source>
</reference>
<protein>
    <submittedName>
        <fullName evidence="2">BLUF domain-containing protein</fullName>
    </submittedName>
</protein>
<dbReference type="Gene3D" id="3.30.70.100">
    <property type="match status" value="1"/>
</dbReference>
<dbReference type="PROSITE" id="PS50925">
    <property type="entry name" value="BLUF"/>
    <property type="match status" value="1"/>
</dbReference>
<name>A0ABX0IW15_9FLAO</name>
<dbReference type="InterPro" id="IPR036046">
    <property type="entry name" value="Acylphosphatase-like_dom_sf"/>
</dbReference>
<dbReference type="InterPro" id="IPR007024">
    <property type="entry name" value="BLUF_domain"/>
</dbReference>